<accession>A0ABY5NK56</accession>
<evidence type="ECO:0000313" key="4">
    <source>
        <dbReference type="Proteomes" id="UP001054811"/>
    </source>
</evidence>
<name>A0ABY5NK56_9MICO</name>
<dbReference type="SUPFAM" id="SSF48179">
    <property type="entry name" value="6-phosphogluconate dehydrogenase C-terminal domain-like"/>
    <property type="match status" value="1"/>
</dbReference>
<feature type="region of interest" description="Disordered" evidence="1">
    <location>
        <begin position="49"/>
        <end position="68"/>
    </location>
</feature>
<reference evidence="3" key="1">
    <citation type="submission" date="2022-01" db="EMBL/GenBank/DDBJ databases">
        <title>Microbacterium eymi and Microbacterium rhizovicinus sp. nov., isolated from the rhizospheric soil of Elymus tsukushiensis, a plant native to the Dokdo Islands, Republic of Korea.</title>
        <authorList>
            <person name="Hwang Y.J."/>
        </authorList>
    </citation>
    <scope>NUCLEOTIDE SEQUENCE</scope>
    <source>
        <strain evidence="3">KUDC0405</strain>
    </source>
</reference>
<dbReference type="Gene3D" id="1.10.1040.10">
    <property type="entry name" value="N-(1-d-carboxylethyl)-l-norvaline Dehydrogenase, domain 2"/>
    <property type="match status" value="1"/>
</dbReference>
<dbReference type="RefSeq" id="WP_259612160.1">
    <property type="nucleotide sequence ID" value="NZ_CP091139.2"/>
</dbReference>
<evidence type="ECO:0000259" key="2">
    <source>
        <dbReference type="Pfam" id="PF09130"/>
    </source>
</evidence>
<dbReference type="EMBL" id="CP091139">
    <property type="protein sequence ID" value="UUT35553.1"/>
    <property type="molecule type" value="Genomic_DNA"/>
</dbReference>
<protein>
    <submittedName>
        <fullName evidence="3">DUF1932 domain-containing protein</fullName>
    </submittedName>
</protein>
<gene>
    <name evidence="3" type="ORF">L2X98_19685</name>
</gene>
<feature type="domain" description="Phosphogluconate dehydrogenase NAD-binding putative C-terminal" evidence="2">
    <location>
        <begin position="2"/>
        <end position="55"/>
    </location>
</feature>
<dbReference type="InterPro" id="IPR008927">
    <property type="entry name" value="6-PGluconate_DH-like_C_sf"/>
</dbReference>
<evidence type="ECO:0000313" key="3">
    <source>
        <dbReference type="EMBL" id="UUT35553.1"/>
    </source>
</evidence>
<dbReference type="Proteomes" id="UP001054811">
    <property type="component" value="Chromosome"/>
</dbReference>
<sequence>MAAVEPDLEGRLDRARASAASKGWRWVDEMAQIAATFAAAGEPAPFGEGAATVYGRYPRPGSAQSQSR</sequence>
<proteinExistence type="predicted"/>
<dbReference type="InterPro" id="IPR013328">
    <property type="entry name" value="6PGD_dom2"/>
</dbReference>
<feature type="region of interest" description="Disordered" evidence="1">
    <location>
        <begin position="1"/>
        <end position="20"/>
    </location>
</feature>
<dbReference type="InterPro" id="IPR015814">
    <property type="entry name" value="Pgluconate_DH_NAD-bd_C"/>
</dbReference>
<dbReference type="Pfam" id="PF09130">
    <property type="entry name" value="DUF1932"/>
    <property type="match status" value="1"/>
</dbReference>
<evidence type="ECO:0000256" key="1">
    <source>
        <dbReference type="SAM" id="MobiDB-lite"/>
    </source>
</evidence>
<organism evidence="3 4">
    <name type="scientific">Microbacterium elymi</name>
    <dbReference type="NCBI Taxonomy" id="2909587"/>
    <lineage>
        <taxon>Bacteria</taxon>
        <taxon>Bacillati</taxon>
        <taxon>Actinomycetota</taxon>
        <taxon>Actinomycetes</taxon>
        <taxon>Micrococcales</taxon>
        <taxon>Microbacteriaceae</taxon>
        <taxon>Microbacterium</taxon>
    </lineage>
</organism>
<keyword evidence="4" id="KW-1185">Reference proteome</keyword>